<dbReference type="RefSeq" id="WP_220656803.1">
    <property type="nucleotide sequence ID" value="NZ_BAAAII010000011.1"/>
</dbReference>
<protein>
    <submittedName>
        <fullName evidence="1">AvrD family protein</fullName>
    </submittedName>
</protein>
<gene>
    <name evidence="1" type="ORF">Q7X28_03520</name>
</gene>
<comment type="caution">
    <text evidence="1">The sequence shown here is derived from an EMBL/GenBank/DDBJ whole genome shotgun (WGS) entry which is preliminary data.</text>
</comment>
<evidence type="ECO:0000313" key="2">
    <source>
        <dbReference type="Proteomes" id="UP001178281"/>
    </source>
</evidence>
<dbReference type="Pfam" id="PF05655">
    <property type="entry name" value="AvrD"/>
    <property type="match status" value="1"/>
</dbReference>
<organism evidence="1 2">
    <name type="scientific">Tsukamurella strandjordii</name>
    <dbReference type="NCBI Taxonomy" id="147577"/>
    <lineage>
        <taxon>Bacteria</taxon>
        <taxon>Bacillati</taxon>
        <taxon>Actinomycetota</taxon>
        <taxon>Actinomycetes</taxon>
        <taxon>Mycobacteriales</taxon>
        <taxon>Tsukamurellaceae</taxon>
        <taxon>Tsukamurella</taxon>
    </lineage>
</organism>
<sequence length="322" mass="34206">MSAPVLHRSIDDALGPGADRFFGSRYRDVHQSLRLREATVDGESVRVSGSMAIDYPAAWSSKGERSVTPHVSTIDGAVTAALLGVELLRCATTAAPEQITGAWIDDLGLRAGGSPQEDATTVPVRAAVRTDPESAGSGLVVRAELGSMRIDFTLRVPGGIQIEQVPRTLTAAPVGGTAYHGSEVALTDVALDLGRDTASATLTVPVRRDDSAYRELAGRYPDSLGDVQHVVAVAQVAQALLYELDGVPRSRSNTLWMRSYRALRTAAPTPLSDAEQVRVAVEDHSVVEMDGHWWSLSEWSASCAGVASTFDVAHRLPEGGAR</sequence>
<reference evidence="1" key="1">
    <citation type="submission" date="2023-08" db="EMBL/GenBank/DDBJ databases">
        <title>The draft genome of Tsukamurella strandjordii strain 050030.</title>
        <authorList>
            <person name="Zhao F."/>
            <person name="Feng Y."/>
            <person name="Zong Z."/>
        </authorList>
    </citation>
    <scope>NUCLEOTIDE SEQUENCE</scope>
    <source>
        <strain evidence="1">050030</strain>
    </source>
</reference>
<dbReference type="InterPro" id="IPR008799">
    <property type="entry name" value="Pseudomon_AvrD"/>
</dbReference>
<keyword evidence="2" id="KW-1185">Reference proteome</keyword>
<dbReference type="AlphaFoldDB" id="A0AA90NAM7"/>
<evidence type="ECO:0000313" key="1">
    <source>
        <dbReference type="EMBL" id="MDP0396987.1"/>
    </source>
</evidence>
<accession>A0AA90NAM7</accession>
<dbReference type="EMBL" id="JAUTIX010000001">
    <property type="protein sequence ID" value="MDP0396987.1"/>
    <property type="molecule type" value="Genomic_DNA"/>
</dbReference>
<dbReference type="Proteomes" id="UP001178281">
    <property type="component" value="Unassembled WGS sequence"/>
</dbReference>
<proteinExistence type="predicted"/>
<name>A0AA90NAM7_9ACTN</name>